<keyword evidence="3" id="KW-1185">Reference proteome</keyword>
<dbReference type="Proteomes" id="UP000813824">
    <property type="component" value="Unassembled WGS sequence"/>
</dbReference>
<name>A0A8K0UJT4_9AGAR</name>
<dbReference type="AlphaFoldDB" id="A0A8K0UJT4"/>
<organism evidence="2 3">
    <name type="scientific">Cristinia sonorae</name>
    <dbReference type="NCBI Taxonomy" id="1940300"/>
    <lineage>
        <taxon>Eukaryota</taxon>
        <taxon>Fungi</taxon>
        <taxon>Dikarya</taxon>
        <taxon>Basidiomycota</taxon>
        <taxon>Agaricomycotina</taxon>
        <taxon>Agaricomycetes</taxon>
        <taxon>Agaricomycetidae</taxon>
        <taxon>Agaricales</taxon>
        <taxon>Pleurotineae</taxon>
        <taxon>Stephanosporaceae</taxon>
        <taxon>Cristinia</taxon>
    </lineage>
</organism>
<feature type="region of interest" description="Disordered" evidence="1">
    <location>
        <begin position="1"/>
        <end position="22"/>
    </location>
</feature>
<reference evidence="2" key="1">
    <citation type="journal article" date="2021" name="New Phytol.">
        <title>Evolutionary innovations through gain and loss of genes in the ectomycorrhizal Boletales.</title>
        <authorList>
            <person name="Wu G."/>
            <person name="Miyauchi S."/>
            <person name="Morin E."/>
            <person name="Kuo A."/>
            <person name="Drula E."/>
            <person name="Varga T."/>
            <person name="Kohler A."/>
            <person name="Feng B."/>
            <person name="Cao Y."/>
            <person name="Lipzen A."/>
            <person name="Daum C."/>
            <person name="Hundley H."/>
            <person name="Pangilinan J."/>
            <person name="Johnson J."/>
            <person name="Barry K."/>
            <person name="LaButti K."/>
            <person name="Ng V."/>
            <person name="Ahrendt S."/>
            <person name="Min B."/>
            <person name="Choi I.G."/>
            <person name="Park H."/>
            <person name="Plett J.M."/>
            <person name="Magnuson J."/>
            <person name="Spatafora J.W."/>
            <person name="Nagy L.G."/>
            <person name="Henrissat B."/>
            <person name="Grigoriev I.V."/>
            <person name="Yang Z.L."/>
            <person name="Xu J."/>
            <person name="Martin F.M."/>
        </authorList>
    </citation>
    <scope>NUCLEOTIDE SEQUENCE</scope>
    <source>
        <strain evidence="2">KKN 215</strain>
    </source>
</reference>
<dbReference type="EMBL" id="JAEVFJ010000024">
    <property type="protein sequence ID" value="KAH8094893.1"/>
    <property type="molecule type" value="Genomic_DNA"/>
</dbReference>
<proteinExistence type="predicted"/>
<sequence length="209" mass="23246">MRILTPQTRYPPSFTSPQSTTGDTMLRSMWRERVKTLNNAPHTQLFEVSATGTIVGGDIASCKGAEDGYPVVLNGLKPGVWHITLTDNRSESRVVTIRWVSFGPLHFDNLPSTLPNPVLTPLSPLQRLGSFTVEEGIHGLFDREGLVNLIRVERNNRDYVLEAISDYWLWGKNLAVQIGFVVGGVDGPYRIVGRKHNGLIVELSVIPDR</sequence>
<gene>
    <name evidence="2" type="ORF">BXZ70DRAFT_946490</name>
</gene>
<comment type="caution">
    <text evidence="2">The sequence shown here is derived from an EMBL/GenBank/DDBJ whole genome shotgun (WGS) entry which is preliminary data.</text>
</comment>
<evidence type="ECO:0000256" key="1">
    <source>
        <dbReference type="SAM" id="MobiDB-lite"/>
    </source>
</evidence>
<dbReference type="OrthoDB" id="2803993at2759"/>
<protein>
    <submittedName>
        <fullName evidence="2">Uncharacterized protein</fullName>
    </submittedName>
</protein>
<accession>A0A8K0UJT4</accession>
<evidence type="ECO:0000313" key="3">
    <source>
        <dbReference type="Proteomes" id="UP000813824"/>
    </source>
</evidence>
<evidence type="ECO:0000313" key="2">
    <source>
        <dbReference type="EMBL" id="KAH8094893.1"/>
    </source>
</evidence>